<sequence>MFHLHFALYSKDPLHETIQVLFFFALSKDNQVSIDNYIFLLLIFKGKFIDRFVTLTTIYLGTLTHMVRLDELLQEWEKSRRKEKKLLKILRGRFGVLNKPKLTNRVYYFNMIIGSQ</sequence>
<reference evidence="1" key="1">
    <citation type="submission" date="2014-05" db="EMBL/GenBank/DDBJ databases">
        <authorList>
            <person name="Chronopoulou M."/>
        </authorList>
    </citation>
    <scope>NUCLEOTIDE SEQUENCE</scope>
    <source>
        <tissue evidence="1">Whole organism</tissue>
    </source>
</reference>
<protein>
    <submittedName>
        <fullName evidence="1">Uncharacterized protein</fullName>
    </submittedName>
</protein>
<evidence type="ECO:0000313" key="1">
    <source>
        <dbReference type="EMBL" id="CDW32450.1"/>
    </source>
</evidence>
<accession>A0A0K2U324</accession>
<organism evidence="1">
    <name type="scientific">Lepeophtheirus salmonis</name>
    <name type="common">Salmon louse</name>
    <name type="synonym">Caligus salmonis</name>
    <dbReference type="NCBI Taxonomy" id="72036"/>
    <lineage>
        <taxon>Eukaryota</taxon>
        <taxon>Metazoa</taxon>
        <taxon>Ecdysozoa</taxon>
        <taxon>Arthropoda</taxon>
        <taxon>Crustacea</taxon>
        <taxon>Multicrustacea</taxon>
        <taxon>Hexanauplia</taxon>
        <taxon>Copepoda</taxon>
        <taxon>Siphonostomatoida</taxon>
        <taxon>Caligidae</taxon>
        <taxon>Lepeophtheirus</taxon>
    </lineage>
</organism>
<name>A0A0K2U324_LEPSM</name>
<dbReference type="EMBL" id="HACA01015089">
    <property type="protein sequence ID" value="CDW32450.1"/>
    <property type="molecule type" value="Transcribed_RNA"/>
</dbReference>
<proteinExistence type="predicted"/>
<dbReference type="AlphaFoldDB" id="A0A0K2U324"/>